<reference evidence="3 4" key="1">
    <citation type="submission" date="2012-01" db="EMBL/GenBank/DDBJ databases">
        <title>Improved High-Quality Draft sequence of Metallosphaera yellowstonensis MK1.</title>
        <authorList>
            <consortium name="US DOE Joint Genome Institute"/>
            <person name="Lucas S."/>
            <person name="Han J."/>
            <person name="Cheng J.-F."/>
            <person name="Goodwin L."/>
            <person name="Pitluck S."/>
            <person name="Peters L."/>
            <person name="Teshima H."/>
            <person name="Detter J.C."/>
            <person name="Han C."/>
            <person name="Tapia R."/>
            <person name="Land M."/>
            <person name="Hauser L."/>
            <person name="Kyrpides N."/>
            <person name="Kozubal M."/>
            <person name="Macur R.E."/>
            <person name="Jay Z."/>
            <person name="Inskeep W."/>
            <person name="Woyke T."/>
        </authorList>
    </citation>
    <scope>NUCLEOTIDE SEQUENCE [LARGE SCALE GENOMIC DNA]</scope>
    <source>
        <strain evidence="3 4">MK1</strain>
    </source>
</reference>
<dbReference type="eggNOG" id="arCOG00679">
    <property type="taxonomic scope" value="Archaea"/>
</dbReference>
<dbReference type="STRING" id="671065.MetMK1DRAFT_00000790"/>
<dbReference type="HOGENOM" id="CLU_032903_17_0_2"/>
<sequence>MERTVKLRVEVDHNTYSALKEVEEEYKAILEDTVNYGLKNKTTSFTRVKAGIYKAEKEKHKDLPSHYVYTACEDASERLDSFQKLRKRGRSYTDRPIVMKVTVHLDDHLWKFSLSKISISTKRARVFVSPTFPKIFWRYYNNGWRIASEARFKLLRGKIVESYMVFKEDDPKPYEPKAFIPVDLNENSVSSLIKNKPVLLETNTKRITLGYEYRRIEEGRSTKDREVGRKLREKDKKLDVRRKLAKLIVLEAYESRSAIILEDLSKRAPEHVVEDVKDEQLRSRIYRSAFSSMRRAIVEKAREFGVPVILVDPSHTSTVCPVHGTKIIYQPDGGDAPRVGVCERGERWHRDVVALYNLRKRVGDVSPVPFMSKESHDPPTVSRWLRAKSLHSIVIEDKMK</sequence>
<evidence type="ECO:0000313" key="3">
    <source>
        <dbReference type="EMBL" id="EHP71270.1"/>
    </source>
</evidence>
<dbReference type="NCBIfam" id="TIGR01766">
    <property type="entry name" value="IS200/IS605 family accessory protein TnpB-like domain"/>
    <property type="match status" value="1"/>
</dbReference>
<keyword evidence="1" id="KW-0238">DNA-binding</keyword>
<evidence type="ECO:0000256" key="1">
    <source>
        <dbReference type="ARBA" id="ARBA00023125"/>
    </source>
</evidence>
<dbReference type="GO" id="GO:0003677">
    <property type="term" value="F:DNA binding"/>
    <property type="evidence" value="ECO:0007669"/>
    <property type="project" value="UniProtKB-KW"/>
</dbReference>
<dbReference type="Proteomes" id="UP000003980">
    <property type="component" value="Unassembled WGS sequence"/>
</dbReference>
<feature type="domain" description="Cas12f1-like TNB" evidence="2">
    <location>
        <begin position="290"/>
        <end position="358"/>
    </location>
</feature>
<dbReference type="AlphaFoldDB" id="H2C0K8"/>
<dbReference type="Pfam" id="PF07282">
    <property type="entry name" value="Cas12f1-like_TNB"/>
    <property type="match status" value="1"/>
</dbReference>
<evidence type="ECO:0000313" key="4">
    <source>
        <dbReference type="Proteomes" id="UP000003980"/>
    </source>
</evidence>
<accession>H2C0K8</accession>
<organism evidence="3 4">
    <name type="scientific">Metallosphaera yellowstonensis MK1</name>
    <dbReference type="NCBI Taxonomy" id="671065"/>
    <lineage>
        <taxon>Archaea</taxon>
        <taxon>Thermoproteota</taxon>
        <taxon>Thermoprotei</taxon>
        <taxon>Sulfolobales</taxon>
        <taxon>Sulfolobaceae</taxon>
        <taxon>Metallosphaera</taxon>
    </lineage>
</organism>
<dbReference type="EMBL" id="JH597755">
    <property type="protein sequence ID" value="EHP71270.1"/>
    <property type="molecule type" value="Genomic_DNA"/>
</dbReference>
<name>H2C0K8_9CREN</name>
<protein>
    <submittedName>
        <fullName evidence="3">Transposase, IS605 OrfB family, central region</fullName>
    </submittedName>
</protein>
<proteinExistence type="predicted"/>
<dbReference type="InterPro" id="IPR010095">
    <property type="entry name" value="Cas12f1-like_TNB"/>
</dbReference>
<gene>
    <name evidence="3" type="ORF">MetMK1DRAFT_00000790</name>
</gene>
<evidence type="ECO:0000259" key="2">
    <source>
        <dbReference type="Pfam" id="PF07282"/>
    </source>
</evidence>
<keyword evidence="4" id="KW-1185">Reference proteome</keyword>
<dbReference type="RefSeq" id="WP_009069398.1">
    <property type="nucleotide sequence ID" value="NZ_JH597755.1"/>
</dbReference>